<evidence type="ECO:0000256" key="1">
    <source>
        <dbReference type="SAM" id="Phobius"/>
    </source>
</evidence>
<evidence type="ECO:0000313" key="3">
    <source>
        <dbReference type="Proteomes" id="UP000214746"/>
    </source>
</evidence>
<dbReference type="AlphaFoldDB" id="A0A2W1NDP5"/>
<keyword evidence="1" id="KW-1133">Transmembrane helix</keyword>
<proteinExistence type="predicted"/>
<accession>A0A2W1NDP5</accession>
<evidence type="ECO:0000313" key="2">
    <source>
        <dbReference type="EMBL" id="PZE22084.1"/>
    </source>
</evidence>
<feature type="transmembrane region" description="Helical" evidence="1">
    <location>
        <begin position="6"/>
        <end position="24"/>
    </location>
</feature>
<organism evidence="2 3">
    <name type="scientific">Paenibacillus xerothermodurans</name>
    <dbReference type="NCBI Taxonomy" id="1977292"/>
    <lineage>
        <taxon>Bacteria</taxon>
        <taxon>Bacillati</taxon>
        <taxon>Bacillota</taxon>
        <taxon>Bacilli</taxon>
        <taxon>Bacillales</taxon>
        <taxon>Paenibacillaceae</taxon>
        <taxon>Paenibacillus</taxon>
    </lineage>
</organism>
<comment type="caution">
    <text evidence="2">The sequence shown here is derived from an EMBL/GenBank/DDBJ whole genome shotgun (WGS) entry which is preliminary data.</text>
</comment>
<protein>
    <submittedName>
        <fullName evidence="2">Uncharacterized protein</fullName>
    </submittedName>
</protein>
<dbReference type="EMBL" id="NHRJ02000002">
    <property type="protein sequence ID" value="PZE22084.1"/>
    <property type="molecule type" value="Genomic_DNA"/>
</dbReference>
<sequence length="60" mass="6863">MIILFILFILIMGSFYSGAMLTLFQKKHKLSLLLFVLGIITTFLFYYAIFAGWVTPPQLG</sequence>
<dbReference type="Proteomes" id="UP000214746">
    <property type="component" value="Unassembled WGS sequence"/>
</dbReference>
<gene>
    <name evidence="2" type="ORF">CBW46_006745</name>
</gene>
<keyword evidence="3" id="KW-1185">Reference proteome</keyword>
<keyword evidence="1" id="KW-0812">Transmembrane</keyword>
<reference evidence="2" key="1">
    <citation type="submission" date="2018-06" db="EMBL/GenBank/DDBJ databases">
        <title>Paenibacillus xerothermodurans sp. nov. an extremely dry heat resistant spore forming bacterium isolated from the soil of Cape Canaveral, Florida.</title>
        <authorList>
            <person name="Seuylemezian A."/>
            <person name="Kaur N."/>
            <person name="Patil P."/>
            <person name="Patil P."/>
            <person name="Mayilraj S."/>
            <person name="Vaishampayan P."/>
        </authorList>
    </citation>
    <scope>NUCLEOTIDE SEQUENCE [LARGE SCALE GENOMIC DNA]</scope>
    <source>
        <strain evidence="2">ATCC 27380</strain>
    </source>
</reference>
<keyword evidence="1" id="KW-0472">Membrane</keyword>
<name>A0A2W1NDP5_PAEXE</name>
<feature type="transmembrane region" description="Helical" evidence="1">
    <location>
        <begin position="31"/>
        <end position="54"/>
    </location>
</feature>